<name>A0AAE9N644_9VIBR</name>
<reference evidence="2" key="1">
    <citation type="submission" date="2020-03" db="EMBL/GenBank/DDBJ databases">
        <title>Five strains of Vibrio campbellii isolated from Mariana Trench.</title>
        <authorList>
            <person name="Liang J."/>
            <person name="Zhang X.-H."/>
        </authorList>
    </citation>
    <scope>NUCLEOTIDE SEQUENCE</scope>
    <source>
        <strain evidence="3">LJC013</strain>
        <strain evidence="2">LJC014</strain>
    </source>
</reference>
<evidence type="ECO:0000313" key="3">
    <source>
        <dbReference type="EMBL" id="UTZ34346.1"/>
    </source>
</evidence>
<evidence type="ECO:0000313" key="5">
    <source>
        <dbReference type="Proteomes" id="UP001059912"/>
    </source>
</evidence>
<feature type="signal peptide" evidence="1">
    <location>
        <begin position="1"/>
        <end position="19"/>
    </location>
</feature>
<keyword evidence="5" id="KW-1185">Reference proteome</keyword>
<keyword evidence="1" id="KW-0732">Signal</keyword>
<dbReference type="Proteomes" id="UP001058687">
    <property type="component" value="Chromosome 2"/>
</dbReference>
<accession>A0AAE9N644</accession>
<dbReference type="AlphaFoldDB" id="A0AAE9N644"/>
<organism evidence="2 4">
    <name type="scientific">Vibrio campbellii</name>
    <dbReference type="NCBI Taxonomy" id="680"/>
    <lineage>
        <taxon>Bacteria</taxon>
        <taxon>Pseudomonadati</taxon>
        <taxon>Pseudomonadota</taxon>
        <taxon>Gammaproteobacteria</taxon>
        <taxon>Vibrionales</taxon>
        <taxon>Vibrionaceae</taxon>
        <taxon>Vibrio</taxon>
    </lineage>
</organism>
<evidence type="ECO:0000313" key="2">
    <source>
        <dbReference type="EMBL" id="UTZ29358.1"/>
    </source>
</evidence>
<gene>
    <name evidence="2" type="ORF">HB761_22310</name>
    <name evidence="3" type="ORF">HB762_24575</name>
</gene>
<feature type="chain" id="PRO_5042164077" evidence="1">
    <location>
        <begin position="20"/>
        <end position="79"/>
    </location>
</feature>
<evidence type="ECO:0000256" key="1">
    <source>
        <dbReference type="SAM" id="SignalP"/>
    </source>
</evidence>
<evidence type="ECO:0000313" key="4">
    <source>
        <dbReference type="Proteomes" id="UP001058687"/>
    </source>
</evidence>
<sequence length="79" mass="8697">MHKVIVLGLMVTSMNVVFAADGAYTGTVDMKTSEGNQVKVERVESDLTVKGRNRASNGGWKFSANTLHDPKFQLKGRRD</sequence>
<dbReference type="EMBL" id="CP050468">
    <property type="protein sequence ID" value="UTZ29358.1"/>
    <property type="molecule type" value="Genomic_DNA"/>
</dbReference>
<dbReference type="RefSeq" id="WP_255902880.1">
    <property type="nucleotide sequence ID" value="NZ_CP050465.1"/>
</dbReference>
<proteinExistence type="predicted"/>
<protein>
    <submittedName>
        <fullName evidence="2">Uncharacterized protein</fullName>
    </submittedName>
</protein>
<dbReference type="Proteomes" id="UP001059912">
    <property type="component" value="Chromosome 2"/>
</dbReference>
<dbReference type="EMBL" id="CP050471">
    <property type="protein sequence ID" value="UTZ34346.1"/>
    <property type="molecule type" value="Genomic_DNA"/>
</dbReference>